<feature type="region of interest" description="Disordered" evidence="1">
    <location>
        <begin position="241"/>
        <end position="260"/>
    </location>
</feature>
<dbReference type="GeneID" id="18822984"/>
<feature type="compositionally biased region" description="Polar residues" evidence="1">
    <location>
        <begin position="185"/>
        <end position="211"/>
    </location>
</feature>
<protein>
    <recommendedName>
        <fullName evidence="4">RRM domain-containing protein</fullName>
    </recommendedName>
</protein>
<dbReference type="KEGG" id="abp:AGABI1DRAFT110567"/>
<evidence type="ECO:0000313" key="3">
    <source>
        <dbReference type="Proteomes" id="UP000008493"/>
    </source>
</evidence>
<evidence type="ECO:0008006" key="4">
    <source>
        <dbReference type="Google" id="ProtNLM"/>
    </source>
</evidence>
<dbReference type="AlphaFoldDB" id="K5WAP9"/>
<dbReference type="InParanoid" id="K5WAP9"/>
<accession>K5WAP9</accession>
<dbReference type="OrthoDB" id="5418203at2759"/>
<sequence>MAANLSGLSASVTRILYLTGFPKELKTKDIQNAFAEFENQNGGFKIKWKDDTSLLIVFQDPVVAKRAYLQTLAFPPPALAPSSGQAMSIRPYDGLDAQAIIHTVNSRGQHSSSASRSHTARSASISVFPNARSLSGAGNPSFRGLNASTSNSSNIAIPEHPNGRDREPSPTLPSLPSHPTLNSLISSSLGEAVAGSSTPSDPAILTTSLQASSSESSGGPRIGDPGKRMLGHALGVRHPSFGQRVHGSNGNNGPNGAVDNMRDVQRAMGGLVVAE</sequence>
<feature type="compositionally biased region" description="Low complexity" evidence="1">
    <location>
        <begin position="146"/>
        <end position="157"/>
    </location>
</feature>
<dbReference type="HOGENOM" id="CLU_076407_0_0_1"/>
<feature type="compositionally biased region" description="Low complexity" evidence="1">
    <location>
        <begin position="172"/>
        <end position="184"/>
    </location>
</feature>
<evidence type="ECO:0000256" key="1">
    <source>
        <dbReference type="SAM" id="MobiDB-lite"/>
    </source>
</evidence>
<dbReference type="Gene3D" id="3.30.70.330">
    <property type="match status" value="1"/>
</dbReference>
<gene>
    <name evidence="2" type="ORF">AGABI1DRAFT_110567</name>
</gene>
<dbReference type="EMBL" id="JH971385">
    <property type="protein sequence ID" value="EKM83964.1"/>
    <property type="molecule type" value="Genomic_DNA"/>
</dbReference>
<name>K5WAP9_AGABU</name>
<dbReference type="InterPro" id="IPR012677">
    <property type="entry name" value="Nucleotide-bd_a/b_plait_sf"/>
</dbReference>
<dbReference type="RefSeq" id="XP_007325711.1">
    <property type="nucleotide sequence ID" value="XM_007325649.1"/>
</dbReference>
<reference evidence="3" key="1">
    <citation type="journal article" date="2012" name="Proc. Natl. Acad. Sci. U.S.A.">
        <title>Genome sequence of the button mushroom Agaricus bisporus reveals mechanisms governing adaptation to a humic-rich ecological niche.</title>
        <authorList>
            <person name="Morin E."/>
            <person name="Kohler A."/>
            <person name="Baker A.R."/>
            <person name="Foulongne-Oriol M."/>
            <person name="Lombard V."/>
            <person name="Nagy L.G."/>
            <person name="Ohm R.A."/>
            <person name="Patyshakuliyeva A."/>
            <person name="Brun A."/>
            <person name="Aerts A.L."/>
            <person name="Bailey A.M."/>
            <person name="Billette C."/>
            <person name="Coutinho P.M."/>
            <person name="Deakin G."/>
            <person name="Doddapaneni H."/>
            <person name="Floudas D."/>
            <person name="Grimwood J."/>
            <person name="Hilden K."/>
            <person name="Kuees U."/>
            <person name="LaButti K.M."/>
            <person name="Lapidus A."/>
            <person name="Lindquist E.A."/>
            <person name="Lucas S.M."/>
            <person name="Murat C."/>
            <person name="Riley R.W."/>
            <person name="Salamov A.A."/>
            <person name="Schmutz J."/>
            <person name="Subramanian V."/>
            <person name="Woesten H.A.B."/>
            <person name="Xu J."/>
            <person name="Eastwood D.C."/>
            <person name="Foster G.D."/>
            <person name="Sonnenberg A.S."/>
            <person name="Cullen D."/>
            <person name="de Vries R.P."/>
            <person name="Lundell T."/>
            <person name="Hibbett D.S."/>
            <person name="Henrissat B."/>
            <person name="Burton K.S."/>
            <person name="Kerrigan R.W."/>
            <person name="Challen M.P."/>
            <person name="Grigoriev I.V."/>
            <person name="Martin F."/>
        </authorList>
    </citation>
    <scope>NUCLEOTIDE SEQUENCE [LARGE SCALE GENOMIC DNA]</scope>
    <source>
        <strain evidence="3">JB137-S8 / ATCC MYA-4627 / FGSC 10392</strain>
    </source>
</reference>
<proteinExistence type="predicted"/>
<keyword evidence="3" id="KW-1185">Reference proteome</keyword>
<dbReference type="Proteomes" id="UP000008493">
    <property type="component" value="Unassembled WGS sequence"/>
</dbReference>
<feature type="region of interest" description="Disordered" evidence="1">
    <location>
        <begin position="139"/>
        <end position="232"/>
    </location>
</feature>
<organism evidence="2 3">
    <name type="scientific">Agaricus bisporus var. burnettii (strain JB137-S8 / ATCC MYA-4627 / FGSC 10392)</name>
    <name type="common">White button mushroom</name>
    <dbReference type="NCBI Taxonomy" id="597362"/>
    <lineage>
        <taxon>Eukaryota</taxon>
        <taxon>Fungi</taxon>
        <taxon>Dikarya</taxon>
        <taxon>Basidiomycota</taxon>
        <taxon>Agaricomycotina</taxon>
        <taxon>Agaricomycetes</taxon>
        <taxon>Agaricomycetidae</taxon>
        <taxon>Agaricales</taxon>
        <taxon>Agaricineae</taxon>
        <taxon>Agaricaceae</taxon>
        <taxon>Agaricus</taxon>
    </lineage>
</organism>
<dbReference type="eggNOG" id="ENOG502S7TE">
    <property type="taxonomic scope" value="Eukaryota"/>
</dbReference>
<dbReference type="OMA" id="FKIKWIN"/>
<evidence type="ECO:0000313" key="2">
    <source>
        <dbReference type="EMBL" id="EKM83964.1"/>
    </source>
</evidence>